<dbReference type="KEGG" id="tpf:TPHA_0O01140"/>
<dbReference type="GeneID" id="11530560"/>
<comment type="subcellular location">
    <subcellularLocation>
        <location evidence="1">Nucleus</location>
    </subcellularLocation>
</comment>
<dbReference type="RefSeq" id="XP_003688517.1">
    <property type="nucleotide sequence ID" value="XM_003688469.1"/>
</dbReference>
<evidence type="ECO:0000313" key="5">
    <source>
        <dbReference type="Proteomes" id="UP000005666"/>
    </source>
</evidence>
<dbReference type="STRING" id="1071381.G8C1Q5"/>
<dbReference type="OrthoDB" id="9932926at2759"/>
<evidence type="ECO:0000256" key="1">
    <source>
        <dbReference type="ARBA" id="ARBA00004123"/>
    </source>
</evidence>
<keyword evidence="5" id="KW-1185">Reference proteome</keyword>
<dbReference type="Gene3D" id="3.40.30.10">
    <property type="entry name" value="Glutaredoxin"/>
    <property type="match status" value="1"/>
</dbReference>
<feature type="compositionally biased region" description="Basic and acidic residues" evidence="3">
    <location>
        <begin position="314"/>
        <end position="336"/>
    </location>
</feature>
<proteinExistence type="predicted"/>
<dbReference type="PANTHER" id="PTHR23348">
    <property type="entry name" value="PERIAXIN/AHNAK"/>
    <property type="match status" value="1"/>
</dbReference>
<dbReference type="HOGENOM" id="CLU_440178_0_0_1"/>
<dbReference type="PANTHER" id="PTHR23348:SF16">
    <property type="entry name" value="LEUCINE RICH REPEAT FAMILY PROTEIN"/>
    <property type="match status" value="1"/>
</dbReference>
<feature type="compositionally biased region" description="Basic and acidic residues" evidence="3">
    <location>
        <begin position="345"/>
        <end position="354"/>
    </location>
</feature>
<organism evidence="4 5">
    <name type="scientific">Tetrapisispora phaffii (strain ATCC 24235 / CBS 4417 / NBRC 1672 / NRRL Y-8282 / UCD 70-5)</name>
    <name type="common">Yeast</name>
    <name type="synonym">Fabospora phaffii</name>
    <dbReference type="NCBI Taxonomy" id="1071381"/>
    <lineage>
        <taxon>Eukaryota</taxon>
        <taxon>Fungi</taxon>
        <taxon>Dikarya</taxon>
        <taxon>Ascomycota</taxon>
        <taxon>Saccharomycotina</taxon>
        <taxon>Saccharomycetes</taxon>
        <taxon>Saccharomycetales</taxon>
        <taxon>Saccharomycetaceae</taxon>
        <taxon>Tetrapisispora</taxon>
    </lineage>
</organism>
<dbReference type="GO" id="GO:0005634">
    <property type="term" value="C:nucleus"/>
    <property type="evidence" value="ECO:0007669"/>
    <property type="project" value="UniProtKB-SubCell"/>
</dbReference>
<feature type="compositionally biased region" description="Acidic residues" evidence="3">
    <location>
        <begin position="215"/>
        <end position="224"/>
    </location>
</feature>
<dbReference type="GO" id="GO:0005737">
    <property type="term" value="C:cytoplasm"/>
    <property type="evidence" value="ECO:0007669"/>
    <property type="project" value="TreeGrafter"/>
</dbReference>
<feature type="compositionally biased region" description="Acidic residues" evidence="3">
    <location>
        <begin position="249"/>
        <end position="262"/>
    </location>
</feature>
<keyword evidence="2" id="KW-0539">Nucleus</keyword>
<dbReference type="SUPFAM" id="SSF52833">
    <property type="entry name" value="Thioredoxin-like"/>
    <property type="match status" value="1"/>
</dbReference>
<feature type="compositionally biased region" description="Acidic residues" evidence="3">
    <location>
        <begin position="288"/>
        <end position="299"/>
    </location>
</feature>
<dbReference type="AlphaFoldDB" id="G8C1Q5"/>
<dbReference type="InterPro" id="IPR052082">
    <property type="entry name" value="Myelin_sheath_structural"/>
</dbReference>
<feature type="compositionally biased region" description="Low complexity" evidence="3">
    <location>
        <begin position="234"/>
        <end position="248"/>
    </location>
</feature>
<evidence type="ECO:0000313" key="4">
    <source>
        <dbReference type="EMBL" id="CCE66083.1"/>
    </source>
</evidence>
<evidence type="ECO:0000256" key="2">
    <source>
        <dbReference type="ARBA" id="ARBA00023242"/>
    </source>
</evidence>
<feature type="region of interest" description="Disordered" evidence="3">
    <location>
        <begin position="197"/>
        <end position="377"/>
    </location>
</feature>
<accession>G8C1Q5</accession>
<name>G8C1Q5_TETPH</name>
<dbReference type="EMBL" id="HE612870">
    <property type="protein sequence ID" value="CCE66083.1"/>
    <property type="molecule type" value="Genomic_DNA"/>
</dbReference>
<dbReference type="eggNOG" id="KOG1181">
    <property type="taxonomic scope" value="Eukaryota"/>
</dbReference>
<dbReference type="InterPro" id="IPR036249">
    <property type="entry name" value="Thioredoxin-like_sf"/>
</dbReference>
<dbReference type="Proteomes" id="UP000005666">
    <property type="component" value="Chromosome 15"/>
</dbReference>
<feature type="region of interest" description="Disordered" evidence="3">
    <location>
        <begin position="154"/>
        <end position="182"/>
    </location>
</feature>
<protein>
    <submittedName>
        <fullName evidence="4">Uncharacterized protein</fullName>
    </submittedName>
</protein>
<reference evidence="4 5" key="1">
    <citation type="journal article" date="2011" name="Proc. Natl. Acad. Sci. U.S.A.">
        <title>Evolutionary erosion of yeast sex chromosomes by mating-type switching accidents.</title>
        <authorList>
            <person name="Gordon J.L."/>
            <person name="Armisen D."/>
            <person name="Proux-Wera E."/>
            <person name="Oheigeartaigh S.S."/>
            <person name="Byrne K.P."/>
            <person name="Wolfe K.H."/>
        </authorList>
    </citation>
    <scope>NUCLEOTIDE SEQUENCE [LARGE SCALE GENOMIC DNA]</scope>
    <source>
        <strain evidence="5">ATCC 24235 / CBS 4417 / NBRC 1672 / NRRL Y-8282 / UCD 70-5</strain>
    </source>
</reference>
<dbReference type="PROSITE" id="PS51354">
    <property type="entry name" value="GLUTAREDOXIN_2"/>
    <property type="match status" value="1"/>
</dbReference>
<gene>
    <name evidence="4" type="primary">TPHA0O01140</name>
    <name evidence="4" type="ordered locus">TPHA_0O01140</name>
</gene>
<dbReference type="GO" id="GO:0043484">
    <property type="term" value="P:regulation of RNA splicing"/>
    <property type="evidence" value="ECO:0007669"/>
    <property type="project" value="TreeGrafter"/>
</dbReference>
<evidence type="ECO:0000256" key="3">
    <source>
        <dbReference type="SAM" id="MobiDB-lite"/>
    </source>
</evidence>
<feature type="compositionally biased region" description="Basic and acidic residues" evidence="3">
    <location>
        <begin position="159"/>
        <end position="169"/>
    </location>
</feature>
<sequence>MSSSQAISHENSATRLESLMDGIENFLNDGEIVIDYTNAESTNILNHQDKKLSEQLIAGEIYSTDHLRKRSPQHSEDNLNAFEGENKPAMETTKPVHEVETYAIVNSISETANNEENSIAGAEALGYDTVKSNTEVSGVERTQVRSENVQVEIEEPQAELEKPEIKETQVEGPVVEVEEPQVEESEAVVEALQVKEAQVEVETPQLEEMQVETQTEIEEPESEPEGPKVKEPQVEGPAVEVEQPQVEETQTEIEEPESELEGPEVKEPQVEEPAVEVEAPQVEGPAVEVEEPQVEDPEAVVEVPQVEEPAVEVEETHVETQVEETHTEVEKPQIEDSKEEDVIDEDTKSQKSEIGDDSANKPAVHGTISDLLEPEIPGTTMPEAVEPGSEQDIATEIEVSESKTTEQNFEESNIEPIVAAKDSKIEDEILDLMGTSSNTLNDIITEEKSTKPITNSESIINSLLDDTDALLKDLEFVDDSEINDMLLALDNNNTSTTSKSITVVEKETPTTSDASKVIKQSEIRKENMKLPIYIYTSLAGGGFHMIPRTNRLATILTANQVEFTYRDLGTDDEARKVWKRYSKGRMLPGIVRGKDDLIGNYLDIEEANEDYKLLELLYDTI</sequence>
<feature type="compositionally biased region" description="Low complexity" evidence="3">
    <location>
        <begin position="276"/>
        <end position="287"/>
    </location>
</feature>